<keyword evidence="2" id="KW-0732">Signal</keyword>
<evidence type="ECO:0000256" key="1">
    <source>
        <dbReference type="ARBA" id="ARBA00009865"/>
    </source>
</evidence>
<keyword evidence="7" id="KW-1185">Reference proteome</keyword>
<dbReference type="PANTHER" id="PTHR43817">
    <property type="entry name" value="GLYCOSYL HYDROLASE"/>
    <property type="match status" value="1"/>
</dbReference>
<gene>
    <name evidence="6" type="ORF">SAMN04488506_1340</name>
</gene>
<protein>
    <submittedName>
        <fullName evidence="6">Beta-xylosidase</fullName>
    </submittedName>
</protein>
<accession>A0A1I5XC11</accession>
<dbReference type="Gene3D" id="2.115.10.20">
    <property type="entry name" value="Glycosyl hydrolase domain, family 43"/>
    <property type="match status" value="1"/>
</dbReference>
<dbReference type="STRING" id="82801.SAMN04488506_1340"/>
<dbReference type="GO" id="GO:0004553">
    <property type="term" value="F:hydrolase activity, hydrolyzing O-glycosyl compounds"/>
    <property type="evidence" value="ECO:0007669"/>
    <property type="project" value="InterPro"/>
</dbReference>
<dbReference type="InterPro" id="IPR023296">
    <property type="entry name" value="Glyco_hydro_beta-prop_sf"/>
</dbReference>
<evidence type="ECO:0000256" key="4">
    <source>
        <dbReference type="ARBA" id="ARBA00023295"/>
    </source>
</evidence>
<dbReference type="GO" id="GO:0005975">
    <property type="term" value="P:carbohydrate metabolic process"/>
    <property type="evidence" value="ECO:0007669"/>
    <property type="project" value="InterPro"/>
</dbReference>
<evidence type="ECO:0000256" key="5">
    <source>
        <dbReference type="PIRSR" id="PIRSR606710-2"/>
    </source>
</evidence>
<dbReference type="EMBL" id="FOXW01000004">
    <property type="protein sequence ID" value="SFQ29471.1"/>
    <property type="molecule type" value="Genomic_DNA"/>
</dbReference>
<dbReference type="Proteomes" id="UP000199136">
    <property type="component" value="Unassembled WGS sequence"/>
</dbReference>
<keyword evidence="4" id="KW-0326">Glycosidase</keyword>
<proteinExistence type="inferred from homology"/>
<evidence type="ECO:0000256" key="2">
    <source>
        <dbReference type="ARBA" id="ARBA00022729"/>
    </source>
</evidence>
<dbReference type="OrthoDB" id="177947at2"/>
<keyword evidence="3" id="KW-0378">Hydrolase</keyword>
<evidence type="ECO:0000313" key="7">
    <source>
        <dbReference type="Proteomes" id="UP000199136"/>
    </source>
</evidence>
<name>A0A1I5XC11_9LACT</name>
<organism evidence="6 7">
    <name type="scientific">Desemzia incerta</name>
    <dbReference type="NCBI Taxonomy" id="82801"/>
    <lineage>
        <taxon>Bacteria</taxon>
        <taxon>Bacillati</taxon>
        <taxon>Bacillota</taxon>
        <taxon>Bacilli</taxon>
        <taxon>Lactobacillales</taxon>
        <taxon>Carnobacteriaceae</taxon>
        <taxon>Desemzia</taxon>
    </lineage>
</organism>
<evidence type="ECO:0000313" key="6">
    <source>
        <dbReference type="EMBL" id="SFQ29471.1"/>
    </source>
</evidence>
<dbReference type="AlphaFoldDB" id="A0A1I5XC11"/>
<dbReference type="PANTHER" id="PTHR43817:SF1">
    <property type="entry name" value="HYDROLASE, FAMILY 43, PUTATIVE (AFU_ORTHOLOGUE AFUA_3G01660)-RELATED"/>
    <property type="match status" value="1"/>
</dbReference>
<comment type="similarity">
    <text evidence="1">Belongs to the glycosyl hydrolase 43 family.</text>
</comment>
<dbReference type="RefSeq" id="WP_092480389.1">
    <property type="nucleotide sequence ID" value="NZ_FOXW01000004.1"/>
</dbReference>
<dbReference type="InterPro" id="IPR006710">
    <property type="entry name" value="Glyco_hydro_43"/>
</dbReference>
<evidence type="ECO:0000256" key="3">
    <source>
        <dbReference type="ARBA" id="ARBA00022801"/>
    </source>
</evidence>
<feature type="site" description="Important for catalytic activity, responsible for pKa modulation of the active site Glu and correct orientation of both the proton donor and substrate" evidence="5">
    <location>
        <position position="131"/>
    </location>
</feature>
<dbReference type="CDD" id="cd08991">
    <property type="entry name" value="GH43_HoAraf43-like"/>
    <property type="match status" value="1"/>
</dbReference>
<reference evidence="6 7" key="1">
    <citation type="submission" date="2016-10" db="EMBL/GenBank/DDBJ databases">
        <authorList>
            <person name="de Groot N.N."/>
        </authorList>
    </citation>
    <scope>NUCLEOTIDE SEQUENCE [LARGE SCALE GENOMIC DNA]</scope>
    <source>
        <strain evidence="6 7">DSM 20581</strain>
    </source>
</reference>
<dbReference type="Pfam" id="PF04616">
    <property type="entry name" value="Glyco_hydro_43"/>
    <property type="match status" value="1"/>
</dbReference>
<dbReference type="SUPFAM" id="SSF75005">
    <property type="entry name" value="Arabinanase/levansucrase/invertase"/>
    <property type="match status" value="1"/>
</dbReference>
<sequence length="655" mass="74609">MVESLPLYGTRFYQNPLRDGAGKVHTNPDPYVLKFQGRYYCYATDYHGIKVSVSRNLVQWDSLGYAVQEEGRKNYWAPCVVFNGGKFYLYYSNTPVEAPETQNEWLRMAVGSKPEGPFRYEKTLFKKFSVDAEVVKDKESNYYLFYSTLDVTDSALENTGSSILVDRLPSFDEVAGEPQAVVLPTLEEEMLDWVSVEEAQDWSIVEGATYAEHHEKAYLIYSANIYASENYYIGYALADKDGPIHQLKWEKYPNNYTYYPLVKASQHVEGTGHTALIKAPNNVDFWLFYHGQETGGTWSPEEDHRTLRMDRLFFDGDALMTYAPSANEQPAPGLPDLQEFFEGETKLVVESGEHTVLDKGWLTAKTPFIALYDKEYQYYHLELDLTAKPANLGSKDGAVIAYRSEHDYTSVYLRNGTSVLAVEQVKNGIHSILATFPLKDFDATVNQHLEVLRRFADYELYLNGVYIGRVLLDEQPARVGICSGYTTTVFHYFAVTETIDLFGLQMRLIGNFFSSDVPVLVNTLNQLASFRKDPVTLTTELKKNYQYSLTYTLPNEESKVICRLQLGAEKIDIHLEPTRITIPELQLQHSFPLAKNDKSAATFIVVDQMIILLFKNETYQFPIPSGQDDISCQFILKKAALDAWELVKLVQPNGK</sequence>